<dbReference type="PROSITE" id="PS50297">
    <property type="entry name" value="ANK_REP_REGION"/>
    <property type="match status" value="2"/>
</dbReference>
<organism evidence="7">
    <name type="scientific">Chlorella variabilis</name>
    <name type="common">Green alga</name>
    <dbReference type="NCBI Taxonomy" id="554065"/>
    <lineage>
        <taxon>Eukaryota</taxon>
        <taxon>Viridiplantae</taxon>
        <taxon>Chlorophyta</taxon>
        <taxon>core chlorophytes</taxon>
        <taxon>Trebouxiophyceae</taxon>
        <taxon>Chlorellales</taxon>
        <taxon>Chlorellaceae</taxon>
        <taxon>Chlorella clade</taxon>
        <taxon>Chlorella</taxon>
    </lineage>
</organism>
<protein>
    <recommendedName>
        <fullName evidence="5">Chromo domain-containing protein</fullName>
    </recommendedName>
</protein>
<dbReference type="InterPro" id="IPR036770">
    <property type="entry name" value="Ankyrin_rpt-contain_sf"/>
</dbReference>
<dbReference type="Proteomes" id="UP000008141">
    <property type="component" value="Unassembled WGS sequence"/>
</dbReference>
<keyword evidence="1" id="KW-0677">Repeat</keyword>
<reference evidence="6 7" key="1">
    <citation type="journal article" date="2010" name="Plant Cell">
        <title>The Chlorella variabilis NC64A genome reveals adaptation to photosymbiosis, coevolution with viruses, and cryptic sex.</title>
        <authorList>
            <person name="Blanc G."/>
            <person name="Duncan G."/>
            <person name="Agarkova I."/>
            <person name="Borodovsky M."/>
            <person name="Gurnon J."/>
            <person name="Kuo A."/>
            <person name="Lindquist E."/>
            <person name="Lucas S."/>
            <person name="Pangilinan J."/>
            <person name="Polle J."/>
            <person name="Salamov A."/>
            <person name="Terry A."/>
            <person name="Yamada T."/>
            <person name="Dunigan D.D."/>
            <person name="Grigoriev I.V."/>
            <person name="Claverie J.M."/>
            <person name="Van Etten J.L."/>
        </authorList>
    </citation>
    <scope>NUCLEOTIDE SEQUENCE [LARGE SCALE GENOMIC DNA]</scope>
    <source>
        <strain evidence="6 7">NC64A</strain>
    </source>
</reference>
<evidence type="ECO:0000313" key="6">
    <source>
        <dbReference type="EMBL" id="EFN52925.1"/>
    </source>
</evidence>
<dbReference type="Gene3D" id="1.25.40.20">
    <property type="entry name" value="Ankyrin repeat-containing domain"/>
    <property type="match status" value="1"/>
</dbReference>
<feature type="repeat" description="ANK" evidence="3">
    <location>
        <begin position="153"/>
        <end position="185"/>
    </location>
</feature>
<dbReference type="OrthoDB" id="341259at2759"/>
<evidence type="ECO:0000256" key="3">
    <source>
        <dbReference type="PROSITE-ProRule" id="PRU00023"/>
    </source>
</evidence>
<dbReference type="Gene3D" id="2.40.50.40">
    <property type="match status" value="3"/>
</dbReference>
<dbReference type="SUPFAM" id="SSF54160">
    <property type="entry name" value="Chromo domain-like"/>
    <property type="match status" value="2"/>
</dbReference>
<feature type="region of interest" description="Disordered" evidence="4">
    <location>
        <begin position="37"/>
        <end position="58"/>
    </location>
</feature>
<evidence type="ECO:0000256" key="2">
    <source>
        <dbReference type="ARBA" id="ARBA00023043"/>
    </source>
</evidence>
<dbReference type="GeneID" id="17352420"/>
<dbReference type="PANTHER" id="PTHR24171:SF8">
    <property type="entry name" value="BRCA1-ASSOCIATED RING DOMAIN PROTEIN 1"/>
    <property type="match status" value="1"/>
</dbReference>
<feature type="region of interest" description="Disordered" evidence="4">
    <location>
        <begin position="271"/>
        <end position="297"/>
    </location>
</feature>
<dbReference type="AlphaFoldDB" id="E1ZM15"/>
<keyword evidence="7" id="KW-1185">Reference proteome</keyword>
<dbReference type="CDD" id="cd00024">
    <property type="entry name" value="CD_CSD"/>
    <property type="match status" value="1"/>
</dbReference>
<feature type="compositionally biased region" description="Gly residues" evidence="4">
    <location>
        <begin position="400"/>
        <end position="420"/>
    </location>
</feature>
<evidence type="ECO:0000256" key="1">
    <source>
        <dbReference type="ARBA" id="ARBA00022737"/>
    </source>
</evidence>
<dbReference type="InterPro" id="IPR000953">
    <property type="entry name" value="Chromo/chromo_shadow_dom"/>
</dbReference>
<dbReference type="InterPro" id="IPR023780">
    <property type="entry name" value="Chromo_domain"/>
</dbReference>
<dbReference type="EMBL" id="GL433853">
    <property type="protein sequence ID" value="EFN52925.1"/>
    <property type="molecule type" value="Genomic_DNA"/>
</dbReference>
<dbReference type="PANTHER" id="PTHR24171">
    <property type="entry name" value="ANKYRIN REPEAT DOMAIN-CONTAINING PROTEIN 39-RELATED"/>
    <property type="match status" value="1"/>
</dbReference>
<dbReference type="OMA" id="CANMFED"/>
<feature type="region of interest" description="Disordered" evidence="4">
    <location>
        <begin position="391"/>
        <end position="436"/>
    </location>
</feature>
<dbReference type="GO" id="GO:0085020">
    <property type="term" value="P:protein K6-linked ubiquitination"/>
    <property type="evidence" value="ECO:0007669"/>
    <property type="project" value="TreeGrafter"/>
</dbReference>
<dbReference type="PROSITE" id="PS50013">
    <property type="entry name" value="CHROMO_2"/>
    <property type="match status" value="1"/>
</dbReference>
<evidence type="ECO:0000256" key="4">
    <source>
        <dbReference type="SAM" id="MobiDB-lite"/>
    </source>
</evidence>
<dbReference type="PROSITE" id="PS50088">
    <property type="entry name" value="ANK_REPEAT"/>
    <property type="match status" value="2"/>
</dbReference>
<feature type="compositionally biased region" description="Low complexity" evidence="4">
    <location>
        <begin position="421"/>
        <end position="436"/>
    </location>
</feature>
<accession>E1ZM15</accession>
<dbReference type="KEGG" id="cvr:CHLNCDRAFT_137250"/>
<dbReference type="Pfam" id="PF12796">
    <property type="entry name" value="Ank_2"/>
    <property type="match status" value="1"/>
</dbReference>
<name>E1ZM15_CHLVA</name>
<dbReference type="SUPFAM" id="SSF48403">
    <property type="entry name" value="Ankyrin repeat"/>
    <property type="match status" value="1"/>
</dbReference>
<feature type="repeat" description="ANK" evidence="3">
    <location>
        <begin position="186"/>
        <end position="218"/>
    </location>
</feature>
<dbReference type="InParanoid" id="E1ZM15"/>
<dbReference type="InterPro" id="IPR016197">
    <property type="entry name" value="Chromo-like_dom_sf"/>
</dbReference>
<dbReference type="STRING" id="554065.E1ZM15"/>
<dbReference type="Pfam" id="PF00385">
    <property type="entry name" value="Chromo"/>
    <property type="match status" value="2"/>
</dbReference>
<gene>
    <name evidence="6" type="ORF">CHLNCDRAFT_137250</name>
</gene>
<feature type="domain" description="Chromo" evidence="5">
    <location>
        <begin position="338"/>
        <end position="393"/>
    </location>
</feature>
<dbReference type="SMART" id="SM00298">
    <property type="entry name" value="CHROMO"/>
    <property type="match status" value="2"/>
</dbReference>
<evidence type="ECO:0000259" key="5">
    <source>
        <dbReference type="PROSITE" id="PS50013"/>
    </source>
</evidence>
<dbReference type="InterPro" id="IPR002110">
    <property type="entry name" value="Ankyrin_rpt"/>
</dbReference>
<dbReference type="RefSeq" id="XP_005845027.1">
    <property type="nucleotide sequence ID" value="XM_005844965.1"/>
</dbReference>
<dbReference type="GO" id="GO:0004842">
    <property type="term" value="F:ubiquitin-protein transferase activity"/>
    <property type="evidence" value="ECO:0007669"/>
    <property type="project" value="TreeGrafter"/>
</dbReference>
<dbReference type="eggNOG" id="KOG0504">
    <property type="taxonomic scope" value="Eukaryota"/>
</dbReference>
<keyword evidence="2 3" id="KW-0040">ANK repeat</keyword>
<sequence length="436" mass="47166">MPLVARHLAVPCSAPNRTCAGASTSYAPSQAARQPAARLQQRRRHSEGARRAAAPRSRRAVLVQASGGEIAEVDDLKGIRVLKNEDDTPRVEYLVKWKDGSPDTWEVATNLADNLLRDYQQRWWGAVKKGDEDTMFQMMEVGGDVLARTVNEDRRTALHFAAAMGKAPLVERLLRAGAEVDLADKEGYTPLHMAAGYMHTTTIGALLAGGADPEQEDRQGRSPLELVEGLRAALPAGNPMLVQRRMQLENVIQMLCANMFEDVEPAAVLDRRERVPEAPAADEGEKKEGEEAAATAAAGPPVTEWLIKFPDEEEPVWVDAKYVSQEVADDFEAGLEYAQAEAVVDMRQRGTMRKYLVRWQDDYPDTWEPEEHVSPDLIALYQRQQGLFDASSDFSDSDAEGGGAGGGALGARGGDQGTAGGSAAAAAGMQLQGSAA</sequence>
<proteinExistence type="predicted"/>
<dbReference type="FunCoup" id="E1ZM15">
    <property type="interactions" value="448"/>
</dbReference>
<evidence type="ECO:0000313" key="7">
    <source>
        <dbReference type="Proteomes" id="UP000008141"/>
    </source>
</evidence>
<dbReference type="SMART" id="SM00248">
    <property type="entry name" value="ANK"/>
    <property type="match status" value="3"/>
</dbReference>